<dbReference type="InterPro" id="IPR000172">
    <property type="entry name" value="GMC_OxRdtase_N"/>
</dbReference>
<dbReference type="Proteomes" id="UP001642540">
    <property type="component" value="Unassembled WGS sequence"/>
</dbReference>
<protein>
    <recommendedName>
        <fullName evidence="5">Glucose-methanol-choline oxidoreductase N-terminal domain-containing protein</fullName>
    </recommendedName>
</protein>
<evidence type="ECO:0000256" key="3">
    <source>
        <dbReference type="ARBA" id="ARBA00022630"/>
    </source>
</evidence>
<dbReference type="PROSITE" id="PS00624">
    <property type="entry name" value="GMC_OXRED_2"/>
    <property type="match status" value="1"/>
</dbReference>
<dbReference type="InterPro" id="IPR036188">
    <property type="entry name" value="FAD/NAD-bd_sf"/>
</dbReference>
<dbReference type="SUPFAM" id="SSF54373">
    <property type="entry name" value="FAD-linked reductases, C-terminal domain"/>
    <property type="match status" value="2"/>
</dbReference>
<proteinExistence type="inferred from homology"/>
<evidence type="ECO:0000256" key="4">
    <source>
        <dbReference type="ARBA" id="ARBA00022827"/>
    </source>
</evidence>
<evidence type="ECO:0000313" key="6">
    <source>
        <dbReference type="EMBL" id="CAL8097214.1"/>
    </source>
</evidence>
<keyword evidence="3" id="KW-0285">Flavoprotein</keyword>
<evidence type="ECO:0000256" key="1">
    <source>
        <dbReference type="ARBA" id="ARBA00001974"/>
    </source>
</evidence>
<accession>A0ABP1QBT4</accession>
<feature type="domain" description="Glucose-methanol-choline oxidoreductase N-terminal" evidence="5">
    <location>
        <begin position="37"/>
        <end position="51"/>
    </location>
</feature>
<dbReference type="PANTHER" id="PTHR11552:SF147">
    <property type="entry name" value="CHOLINE DEHYDROGENASE, MITOCHONDRIAL"/>
    <property type="match status" value="1"/>
</dbReference>
<dbReference type="SUPFAM" id="SSF51905">
    <property type="entry name" value="FAD/NAD(P)-binding domain"/>
    <property type="match status" value="1"/>
</dbReference>
<evidence type="ECO:0000313" key="7">
    <source>
        <dbReference type="Proteomes" id="UP001642540"/>
    </source>
</evidence>
<comment type="caution">
    <text evidence="6">The sequence shown here is derived from an EMBL/GenBank/DDBJ whole genome shotgun (WGS) entry which is preliminary data.</text>
</comment>
<dbReference type="Gene3D" id="3.50.50.60">
    <property type="entry name" value="FAD/NAD(P)-binding domain"/>
    <property type="match status" value="2"/>
</dbReference>
<reference evidence="6 7" key="1">
    <citation type="submission" date="2024-08" db="EMBL/GenBank/DDBJ databases">
        <authorList>
            <person name="Cucini C."/>
            <person name="Frati F."/>
        </authorList>
    </citation>
    <scope>NUCLEOTIDE SEQUENCE [LARGE SCALE GENOMIC DNA]</scope>
</reference>
<comment type="similarity">
    <text evidence="2">Belongs to the GMC oxidoreductase family.</text>
</comment>
<dbReference type="PANTHER" id="PTHR11552">
    <property type="entry name" value="GLUCOSE-METHANOL-CHOLINE GMC OXIDOREDUCTASE"/>
    <property type="match status" value="1"/>
</dbReference>
<name>A0ABP1QBT4_9HEXA</name>
<keyword evidence="7" id="KW-1185">Reference proteome</keyword>
<dbReference type="InterPro" id="IPR012132">
    <property type="entry name" value="GMC_OxRdtase"/>
</dbReference>
<dbReference type="Pfam" id="PF05199">
    <property type="entry name" value="GMC_oxred_C"/>
    <property type="match status" value="2"/>
</dbReference>
<organism evidence="6 7">
    <name type="scientific">Orchesella dallaii</name>
    <dbReference type="NCBI Taxonomy" id="48710"/>
    <lineage>
        <taxon>Eukaryota</taxon>
        <taxon>Metazoa</taxon>
        <taxon>Ecdysozoa</taxon>
        <taxon>Arthropoda</taxon>
        <taxon>Hexapoda</taxon>
        <taxon>Collembola</taxon>
        <taxon>Entomobryomorpha</taxon>
        <taxon>Entomobryoidea</taxon>
        <taxon>Orchesellidae</taxon>
        <taxon>Orchesellinae</taxon>
        <taxon>Orchesella</taxon>
    </lineage>
</organism>
<dbReference type="InterPro" id="IPR007867">
    <property type="entry name" value="GMC_OxRtase_C"/>
</dbReference>
<gene>
    <name evidence="6" type="ORF">ODALV1_LOCUS9585</name>
</gene>
<sequence>MKKIHFDEALRAVGVTFVRHGVKGYAHANKEIIVSGGAINSPHLLMLSGVGPRDHLIEHRISPIVDLPVGLNLQDHVTTIIGPFIINTTDSFLLHRDLDIGALFSYAKDGSGPVSSPMGIMALGLTSTSFAPSPNWPDIMYTVFSLGVFPGLAELMETRFNLKDAKIFLDPVLGEDSHLVIVSLGLPKSRGYIRLKDRNPMSKPLIDPRYYSDPENQDFKAMVEGTSLILQLYENTTSLQKINAHLSHPYPGCGNPDLFPTYVILVTLGLPKSRGFIRLRDNNPLSHPIIDPQYFTDAQDADIKAMVKGVQLIVDLYENTTALQKLDAHLPPTNLPGCENYVLRSPEYYECFVKTVTITNYHPAASCPMGRPYDPNAVVDSQLRTNTNAPSIMIGEMCADMVKKTWNLL</sequence>
<comment type="cofactor">
    <cofactor evidence="1">
        <name>FAD</name>
        <dbReference type="ChEBI" id="CHEBI:57692"/>
    </cofactor>
</comment>
<keyword evidence="4" id="KW-0274">FAD</keyword>
<evidence type="ECO:0000256" key="2">
    <source>
        <dbReference type="ARBA" id="ARBA00010790"/>
    </source>
</evidence>
<dbReference type="EMBL" id="CAXLJM020000028">
    <property type="protein sequence ID" value="CAL8097214.1"/>
    <property type="molecule type" value="Genomic_DNA"/>
</dbReference>
<dbReference type="Pfam" id="PF00732">
    <property type="entry name" value="GMC_oxred_N"/>
    <property type="match status" value="1"/>
</dbReference>
<evidence type="ECO:0000259" key="5">
    <source>
        <dbReference type="PROSITE" id="PS00624"/>
    </source>
</evidence>
<dbReference type="Gene3D" id="3.30.560.10">
    <property type="entry name" value="Glucose Oxidase, domain 3"/>
    <property type="match status" value="2"/>
</dbReference>